<dbReference type="Pfam" id="PF03547">
    <property type="entry name" value="Mem_trans"/>
    <property type="match status" value="2"/>
</dbReference>
<feature type="transmembrane region" description="Helical" evidence="5">
    <location>
        <begin position="241"/>
        <end position="261"/>
    </location>
</feature>
<feature type="transmembrane region" description="Helical" evidence="5">
    <location>
        <begin position="180"/>
        <end position="199"/>
    </location>
</feature>
<comment type="subcellular location">
    <subcellularLocation>
        <location evidence="1">Membrane</location>
        <topology evidence="1">Multi-pass membrane protein</topology>
    </subcellularLocation>
</comment>
<dbReference type="PANTHER" id="PTHR36444">
    <property type="entry name" value="TRANSCRIPTIONAL REGULATOR PROTEIN YOBU-RELATED"/>
    <property type="match status" value="1"/>
</dbReference>
<dbReference type="InterPro" id="IPR038770">
    <property type="entry name" value="Na+/solute_symporter_sf"/>
</dbReference>
<dbReference type="InterPro" id="IPR053182">
    <property type="entry name" value="YobU-like_regulator"/>
</dbReference>
<dbReference type="SUPFAM" id="SSF55136">
    <property type="entry name" value="Probable bacterial effector-binding domain"/>
    <property type="match status" value="1"/>
</dbReference>
<feature type="transmembrane region" description="Helical" evidence="5">
    <location>
        <begin position="312"/>
        <end position="332"/>
    </location>
</feature>
<evidence type="ECO:0000259" key="6">
    <source>
        <dbReference type="SMART" id="SM00871"/>
    </source>
</evidence>
<feature type="transmembrane region" description="Helical" evidence="5">
    <location>
        <begin position="45"/>
        <end position="68"/>
    </location>
</feature>
<feature type="transmembrane region" description="Helical" evidence="5">
    <location>
        <begin position="148"/>
        <end position="168"/>
    </location>
</feature>
<gene>
    <name evidence="7" type="ORF">DTL42_08765</name>
</gene>
<feature type="transmembrane region" description="Helical" evidence="5">
    <location>
        <begin position="281"/>
        <end position="305"/>
    </location>
</feature>
<dbReference type="InterPro" id="IPR029441">
    <property type="entry name" value="Cass2"/>
</dbReference>
<dbReference type="SMART" id="SM00871">
    <property type="entry name" value="AraC_E_bind"/>
    <property type="match status" value="1"/>
</dbReference>
<dbReference type="InterPro" id="IPR010499">
    <property type="entry name" value="AraC_E-bd"/>
</dbReference>
<dbReference type="GO" id="GO:0055085">
    <property type="term" value="P:transmembrane transport"/>
    <property type="evidence" value="ECO:0007669"/>
    <property type="project" value="InterPro"/>
</dbReference>
<dbReference type="Gene3D" id="3.20.80.10">
    <property type="entry name" value="Regulatory factor, effector binding domain"/>
    <property type="match status" value="1"/>
</dbReference>
<organism evidence="7 8">
    <name type="scientific">Bremerella cremea</name>
    <dbReference type="NCBI Taxonomy" id="1031537"/>
    <lineage>
        <taxon>Bacteria</taxon>
        <taxon>Pseudomonadati</taxon>
        <taxon>Planctomycetota</taxon>
        <taxon>Planctomycetia</taxon>
        <taxon>Pirellulales</taxon>
        <taxon>Pirellulaceae</taxon>
        <taxon>Bremerella</taxon>
    </lineage>
</organism>
<keyword evidence="3 5" id="KW-1133">Transmembrane helix</keyword>
<dbReference type="Gene3D" id="1.20.1530.20">
    <property type="match status" value="1"/>
</dbReference>
<accession>A0A368KTA8</accession>
<feature type="transmembrane region" description="Helical" evidence="5">
    <location>
        <begin position="116"/>
        <end position="133"/>
    </location>
</feature>
<evidence type="ECO:0000256" key="2">
    <source>
        <dbReference type="ARBA" id="ARBA00022692"/>
    </source>
</evidence>
<dbReference type="EMBL" id="QPEX01000011">
    <property type="protein sequence ID" value="RCS52907.1"/>
    <property type="molecule type" value="Genomic_DNA"/>
</dbReference>
<proteinExistence type="predicted"/>
<dbReference type="Proteomes" id="UP000253562">
    <property type="component" value="Unassembled WGS sequence"/>
</dbReference>
<keyword evidence="2 5" id="KW-0812">Transmembrane</keyword>
<dbReference type="AlphaFoldDB" id="A0A368KTA8"/>
<dbReference type="Pfam" id="PF14526">
    <property type="entry name" value="Cass2"/>
    <property type="match status" value="1"/>
</dbReference>
<comment type="caution">
    <text evidence="7">The sequence shown here is derived from an EMBL/GenBank/DDBJ whole genome shotgun (WGS) entry which is preliminary data.</text>
</comment>
<evidence type="ECO:0000256" key="3">
    <source>
        <dbReference type="ARBA" id="ARBA00022989"/>
    </source>
</evidence>
<protein>
    <recommendedName>
        <fullName evidence="6">AraC effector-binding domain-containing protein</fullName>
    </recommendedName>
</protein>
<reference evidence="7 8" key="1">
    <citation type="submission" date="2018-07" db="EMBL/GenBank/DDBJ databases">
        <title>Comparative genomes isolates from brazilian mangrove.</title>
        <authorList>
            <person name="De Araujo J.E."/>
            <person name="Taketani R.G."/>
            <person name="Silva M.C.P."/>
            <person name="Lourenco M.V."/>
            <person name="Oliveira V.M."/>
            <person name="Andreote F.D."/>
        </authorList>
    </citation>
    <scope>NUCLEOTIDE SEQUENCE [LARGE SCALE GENOMIC DNA]</scope>
    <source>
        <strain evidence="7 8">HEX PRIS-MGV</strain>
    </source>
</reference>
<name>A0A368KTA8_9BACT</name>
<feature type="transmembrane region" description="Helical" evidence="5">
    <location>
        <begin position="338"/>
        <end position="358"/>
    </location>
</feature>
<evidence type="ECO:0000313" key="8">
    <source>
        <dbReference type="Proteomes" id="UP000253562"/>
    </source>
</evidence>
<dbReference type="InterPro" id="IPR011256">
    <property type="entry name" value="Reg_factor_effector_dom_sf"/>
</dbReference>
<evidence type="ECO:0000256" key="4">
    <source>
        <dbReference type="ARBA" id="ARBA00023136"/>
    </source>
</evidence>
<dbReference type="PANTHER" id="PTHR36444:SF2">
    <property type="entry name" value="TRANSCRIPTIONAL REGULATOR PROTEIN YOBU-RELATED"/>
    <property type="match status" value="1"/>
</dbReference>
<dbReference type="InterPro" id="IPR004776">
    <property type="entry name" value="Mem_transp_PIN-like"/>
</dbReference>
<feature type="domain" description="AraC effector-binding" evidence="6">
    <location>
        <begin position="381"/>
        <end position="537"/>
    </location>
</feature>
<sequence>MIDDHDTQLGVTICGFVHRTVSSVKGGLSLIVASVVSDYAGTMSLMQVITIVSITAAVFTVMGIGAAARSLNWLSREADAGILKLSIRVLMPCFIFEKVVGNPVFNKASNVYMPPVWGFLAVAVGCLIAYSYARGSGTRLGFNTSDKIHSFAICIGIFNYGFIPIPLISEIFGERALGVLFLHNVGVELGIWTIGVSLASGGLTKGWWKNVLNPPSITIVISLIINGMAWDKLVPEFISQITGILADAAIPVMMLLIGATFYDQIFHAKVEGDRSSPWPVYISAVMLRLLALPILFLLAALCLPISVELKQVVAIQAAMPAAVFPVVLTKHYGGDARTALRVVIATTVVGFVTIPLWISTGISWLGLENTVLEQTPKEATVGPKLEPVEAMRIAGISVRTSNRKEMAPETGQIPLLYQKYEADQIDQLIPSPVNTKQRIAVYADYESDQSGKFTILLGRQVPADAEIPDQLDKVRIHRGNYLHFTGEGEMPAVVPQTWEKIWNYFAESTSHTRTYEADFEIYDEASPNRVDIFIAVE</sequence>
<evidence type="ECO:0000313" key="7">
    <source>
        <dbReference type="EMBL" id="RCS52907.1"/>
    </source>
</evidence>
<evidence type="ECO:0000256" key="1">
    <source>
        <dbReference type="ARBA" id="ARBA00004141"/>
    </source>
</evidence>
<dbReference type="GO" id="GO:0016020">
    <property type="term" value="C:membrane"/>
    <property type="evidence" value="ECO:0007669"/>
    <property type="project" value="UniProtKB-SubCell"/>
</dbReference>
<evidence type="ECO:0000256" key="5">
    <source>
        <dbReference type="SAM" id="Phobius"/>
    </source>
</evidence>
<keyword evidence="4 5" id="KW-0472">Membrane</keyword>